<comment type="caution">
    <text evidence="4">The sequence shown here is derived from an EMBL/GenBank/DDBJ whole genome shotgun (WGS) entry which is preliminary data.</text>
</comment>
<evidence type="ECO:0000256" key="2">
    <source>
        <dbReference type="SAM" id="SignalP"/>
    </source>
</evidence>
<feature type="signal peptide" evidence="2">
    <location>
        <begin position="1"/>
        <end position="21"/>
    </location>
</feature>
<accession>A0A4R8RB48</accession>
<keyword evidence="2" id="KW-0732">Signal</keyword>
<evidence type="ECO:0000313" key="4">
    <source>
        <dbReference type="EMBL" id="TDZ51749.1"/>
    </source>
</evidence>
<dbReference type="PANTHER" id="PTHR47332:SF6">
    <property type="entry name" value="SET DOMAIN-CONTAINING PROTEIN"/>
    <property type="match status" value="1"/>
</dbReference>
<dbReference type="InterPro" id="IPR053185">
    <property type="entry name" value="SET_domain_protein"/>
</dbReference>
<feature type="compositionally biased region" description="Low complexity" evidence="1">
    <location>
        <begin position="81"/>
        <end position="90"/>
    </location>
</feature>
<protein>
    <submittedName>
        <fullName evidence="4">SET domain-containing protein 5</fullName>
    </submittedName>
</protein>
<dbReference type="STRING" id="5466.A0A4R8RB48"/>
<dbReference type="CDD" id="cd20071">
    <property type="entry name" value="SET_SMYD"/>
    <property type="match status" value="1"/>
</dbReference>
<dbReference type="Gene3D" id="2.170.270.10">
    <property type="entry name" value="SET domain"/>
    <property type="match status" value="1"/>
</dbReference>
<gene>
    <name evidence="4" type="primary">set5-6</name>
    <name evidence="4" type="ORF">CTRI78_v007413</name>
</gene>
<evidence type="ECO:0000313" key="5">
    <source>
        <dbReference type="Proteomes" id="UP000295703"/>
    </source>
</evidence>
<organism evidence="4 5">
    <name type="scientific">Colletotrichum trifolii</name>
    <dbReference type="NCBI Taxonomy" id="5466"/>
    <lineage>
        <taxon>Eukaryota</taxon>
        <taxon>Fungi</taxon>
        <taxon>Dikarya</taxon>
        <taxon>Ascomycota</taxon>
        <taxon>Pezizomycotina</taxon>
        <taxon>Sordariomycetes</taxon>
        <taxon>Hypocreomycetidae</taxon>
        <taxon>Glomerellales</taxon>
        <taxon>Glomerellaceae</taxon>
        <taxon>Colletotrichum</taxon>
        <taxon>Colletotrichum orbiculare species complex</taxon>
    </lineage>
</organism>
<feature type="region of interest" description="Disordered" evidence="1">
    <location>
        <begin position="61"/>
        <end position="91"/>
    </location>
</feature>
<dbReference type="PROSITE" id="PS50280">
    <property type="entry name" value="SET"/>
    <property type="match status" value="1"/>
</dbReference>
<feature type="domain" description="SET" evidence="3">
    <location>
        <begin position="153"/>
        <end position="300"/>
    </location>
</feature>
<dbReference type="EMBL" id="RYZW01000078">
    <property type="protein sequence ID" value="TDZ51749.1"/>
    <property type="molecule type" value="Genomic_DNA"/>
</dbReference>
<dbReference type="SMART" id="SM00317">
    <property type="entry name" value="SET"/>
    <property type="match status" value="1"/>
</dbReference>
<dbReference type="Proteomes" id="UP000295703">
    <property type="component" value="Unassembled WGS sequence"/>
</dbReference>
<dbReference type="InterPro" id="IPR046341">
    <property type="entry name" value="SET_dom_sf"/>
</dbReference>
<dbReference type="AlphaFoldDB" id="A0A4R8RB48"/>
<sequence>MGLLSTASIAMCLSAAALAHAQSAAVTHDDDAAAAAIQCASNPSGPLTPSRQRQTCSLPFDARRTSPSSVWPRWTHRPVCSSSSSSSSSSAKTKPQLCAFVKTDFRGESGLLVLTTPEVAAGDGSMVEDFDTNWVYTGPPAATPDTPDTPAAPPYEVKEIPGKGLGVVANAAIRAGEVVMREYPRILQTASADVLEGLERGEVMWVLEEGFVRLPREDQARIFDLARSTGGHPVEDVIRTNTFGVTFNNVTHHGLFPGIARINHACKPNAVTRFSQTTLALDVVAYRNIAPGEELSISYSPLNMLSHDRQRALREWGFNCTCALCSSPAPVLAASDARRGRVQQLLALLEQPLYRSSATLVADAAAEMERIIGDEGLEAQRGDFYGIVARVFAAAGDAAKGGEYAARAVEQLAHFAGFDDERTASARRLLGELGKTRRRMG</sequence>
<proteinExistence type="predicted"/>
<dbReference type="SUPFAM" id="SSF82199">
    <property type="entry name" value="SET domain"/>
    <property type="match status" value="1"/>
</dbReference>
<dbReference type="Pfam" id="PF00856">
    <property type="entry name" value="SET"/>
    <property type="match status" value="1"/>
</dbReference>
<keyword evidence="5" id="KW-1185">Reference proteome</keyword>
<feature type="chain" id="PRO_5020986984" evidence="2">
    <location>
        <begin position="22"/>
        <end position="441"/>
    </location>
</feature>
<name>A0A4R8RB48_COLTR</name>
<evidence type="ECO:0000259" key="3">
    <source>
        <dbReference type="PROSITE" id="PS50280"/>
    </source>
</evidence>
<dbReference type="PANTHER" id="PTHR47332">
    <property type="entry name" value="SET DOMAIN-CONTAINING PROTEIN 5"/>
    <property type="match status" value="1"/>
</dbReference>
<evidence type="ECO:0000256" key="1">
    <source>
        <dbReference type="SAM" id="MobiDB-lite"/>
    </source>
</evidence>
<reference evidence="4 5" key="1">
    <citation type="submission" date="2018-12" db="EMBL/GenBank/DDBJ databases">
        <title>Genome sequence and assembly of Colletotrichum trifolii.</title>
        <authorList>
            <person name="Gan P."/>
            <person name="Shirasu K."/>
        </authorList>
    </citation>
    <scope>NUCLEOTIDE SEQUENCE [LARGE SCALE GENOMIC DNA]</scope>
    <source>
        <strain evidence="4 5">543-2</strain>
    </source>
</reference>
<dbReference type="InterPro" id="IPR001214">
    <property type="entry name" value="SET_dom"/>
</dbReference>